<dbReference type="PANTHER" id="PTHR31592">
    <property type="entry name" value="TRANSMEMBRANE PROTEIN 192"/>
    <property type="match status" value="1"/>
</dbReference>
<dbReference type="EMBL" id="JBANQN010000007">
    <property type="protein sequence ID" value="KAK6784549.1"/>
    <property type="molecule type" value="Genomic_DNA"/>
</dbReference>
<gene>
    <name evidence="7" type="ORF">RDI58_018004</name>
</gene>
<name>A0AAN8TDD5_SOLBU</name>
<evidence type="ECO:0000256" key="1">
    <source>
        <dbReference type="ARBA" id="ARBA00004141"/>
    </source>
</evidence>
<dbReference type="AlphaFoldDB" id="A0AAN8TDD5"/>
<keyword evidence="4" id="KW-1133">Transmembrane helix</keyword>
<protein>
    <submittedName>
        <fullName evidence="7">Uncharacterized protein</fullName>
    </submittedName>
</protein>
<proteinExistence type="inferred from homology"/>
<evidence type="ECO:0000313" key="7">
    <source>
        <dbReference type="EMBL" id="KAK6784549.1"/>
    </source>
</evidence>
<keyword evidence="6" id="KW-0175">Coiled coil</keyword>
<comment type="subcellular location">
    <subcellularLocation>
        <location evidence="1">Membrane</location>
        <topology evidence="1">Multi-pass membrane protein</topology>
    </subcellularLocation>
</comment>
<evidence type="ECO:0000256" key="3">
    <source>
        <dbReference type="ARBA" id="ARBA00022692"/>
    </source>
</evidence>
<dbReference type="InterPro" id="IPR029399">
    <property type="entry name" value="TMEM192"/>
</dbReference>
<organism evidence="7 8">
    <name type="scientific">Solanum bulbocastanum</name>
    <name type="common">Wild potato</name>
    <dbReference type="NCBI Taxonomy" id="147425"/>
    <lineage>
        <taxon>Eukaryota</taxon>
        <taxon>Viridiplantae</taxon>
        <taxon>Streptophyta</taxon>
        <taxon>Embryophyta</taxon>
        <taxon>Tracheophyta</taxon>
        <taxon>Spermatophyta</taxon>
        <taxon>Magnoliopsida</taxon>
        <taxon>eudicotyledons</taxon>
        <taxon>Gunneridae</taxon>
        <taxon>Pentapetalae</taxon>
        <taxon>asterids</taxon>
        <taxon>lamiids</taxon>
        <taxon>Solanales</taxon>
        <taxon>Solanaceae</taxon>
        <taxon>Solanoideae</taxon>
        <taxon>Solaneae</taxon>
        <taxon>Solanum</taxon>
    </lineage>
</organism>
<dbReference type="GO" id="GO:0005765">
    <property type="term" value="C:lysosomal membrane"/>
    <property type="evidence" value="ECO:0007669"/>
    <property type="project" value="TreeGrafter"/>
</dbReference>
<sequence>MILLLFSPVLFRYQWRGLFSRTDIDQLQSELRLARSLIDEKDAEMQRIRSTNNQYVEENDRLRTILGEWSSRAVKLERALEFERISNLELQKMITTLKSQSYE</sequence>
<comment type="similarity">
    <text evidence="2">Belongs to the TMEM192 family.</text>
</comment>
<accession>A0AAN8TDD5</accession>
<keyword evidence="5" id="KW-0472">Membrane</keyword>
<evidence type="ECO:0000256" key="5">
    <source>
        <dbReference type="ARBA" id="ARBA00023136"/>
    </source>
</evidence>
<evidence type="ECO:0000256" key="4">
    <source>
        <dbReference type="ARBA" id="ARBA00022989"/>
    </source>
</evidence>
<dbReference type="PANTHER" id="PTHR31592:SF1">
    <property type="entry name" value="TRANSMEMBRANE PROTEIN 192"/>
    <property type="match status" value="1"/>
</dbReference>
<evidence type="ECO:0000313" key="8">
    <source>
        <dbReference type="Proteomes" id="UP001371456"/>
    </source>
</evidence>
<dbReference type="GO" id="GO:0005770">
    <property type="term" value="C:late endosome"/>
    <property type="evidence" value="ECO:0007669"/>
    <property type="project" value="TreeGrafter"/>
</dbReference>
<keyword evidence="3" id="KW-0812">Transmembrane</keyword>
<evidence type="ECO:0000256" key="6">
    <source>
        <dbReference type="SAM" id="Coils"/>
    </source>
</evidence>
<evidence type="ECO:0000256" key="2">
    <source>
        <dbReference type="ARBA" id="ARBA00006314"/>
    </source>
</evidence>
<comment type="caution">
    <text evidence="7">The sequence shown here is derived from an EMBL/GenBank/DDBJ whole genome shotgun (WGS) entry which is preliminary data.</text>
</comment>
<keyword evidence="8" id="KW-1185">Reference proteome</keyword>
<feature type="coiled-coil region" evidence="6">
    <location>
        <begin position="24"/>
        <end position="58"/>
    </location>
</feature>
<dbReference type="Proteomes" id="UP001371456">
    <property type="component" value="Unassembled WGS sequence"/>
</dbReference>
<reference evidence="7 8" key="1">
    <citation type="submission" date="2024-02" db="EMBL/GenBank/DDBJ databases">
        <title>de novo genome assembly of Solanum bulbocastanum strain 11H21.</title>
        <authorList>
            <person name="Hosaka A.J."/>
        </authorList>
    </citation>
    <scope>NUCLEOTIDE SEQUENCE [LARGE SCALE GENOMIC DNA]</scope>
    <source>
        <tissue evidence="7">Young leaves</tissue>
    </source>
</reference>